<dbReference type="Pfam" id="PF00482">
    <property type="entry name" value="T2SSF"/>
    <property type="match status" value="1"/>
</dbReference>
<sequence>MLYLIIGLFSLSALLLTLAIGNKAELAVGTLQSSTRHMAGQADTNGAMLRALWAQSVVRAALGFVLCLMLLAASVPIPLSVVAGIAVFAFPIALQAHNHIKRLKALQEQLPDVILGVSSVLASGSSLMTALELCCKESMQPSKDEFSRLLGDLRMGIPLEQAICDFEKRNACEAVTLLSTGILINKEVGGNLGIMLANLAETLRRKREMEGKIKALTSQGRMQGWVMAGLPFLIAFAVYHLEPEAMSRLWTDPWGWLVLAVASVLLAVGSMIIRKIVMIDI</sequence>
<dbReference type="InterPro" id="IPR042094">
    <property type="entry name" value="T2SS_GspF_sf"/>
</dbReference>
<evidence type="ECO:0000256" key="5">
    <source>
        <dbReference type="ARBA" id="ARBA00023136"/>
    </source>
</evidence>
<dbReference type="PANTHER" id="PTHR35007">
    <property type="entry name" value="INTEGRAL MEMBRANE PROTEIN-RELATED"/>
    <property type="match status" value="1"/>
</dbReference>
<evidence type="ECO:0000256" key="3">
    <source>
        <dbReference type="ARBA" id="ARBA00022692"/>
    </source>
</evidence>
<keyword evidence="2" id="KW-1003">Cell membrane</keyword>
<accession>A0ABP7PP79</accession>
<keyword evidence="3 6" id="KW-0812">Transmembrane</keyword>
<comment type="subcellular location">
    <subcellularLocation>
        <location evidence="1">Cell membrane</location>
        <topology evidence="1">Multi-pass membrane protein</topology>
    </subcellularLocation>
</comment>
<feature type="domain" description="Type II secretion system protein GspF" evidence="7">
    <location>
        <begin position="118"/>
        <end position="238"/>
    </location>
</feature>
<evidence type="ECO:0000256" key="1">
    <source>
        <dbReference type="ARBA" id="ARBA00004651"/>
    </source>
</evidence>
<dbReference type="InterPro" id="IPR018076">
    <property type="entry name" value="T2SS_GspF_dom"/>
</dbReference>
<reference evidence="9" key="1">
    <citation type="journal article" date="2019" name="Int. J. Syst. Evol. Microbiol.">
        <title>The Global Catalogue of Microorganisms (GCM) 10K type strain sequencing project: providing services to taxonomists for standard genome sequencing and annotation.</title>
        <authorList>
            <consortium name="The Broad Institute Genomics Platform"/>
            <consortium name="The Broad Institute Genome Sequencing Center for Infectious Disease"/>
            <person name="Wu L."/>
            <person name="Ma J."/>
        </authorList>
    </citation>
    <scope>NUCLEOTIDE SEQUENCE [LARGE SCALE GENOMIC DNA]</scope>
    <source>
        <strain evidence="9">JCM 17555</strain>
    </source>
</reference>
<feature type="transmembrane region" description="Helical" evidence="6">
    <location>
        <begin position="222"/>
        <end position="241"/>
    </location>
</feature>
<feature type="transmembrane region" description="Helical" evidence="6">
    <location>
        <begin position="61"/>
        <end position="94"/>
    </location>
</feature>
<dbReference type="Gene3D" id="1.20.81.30">
    <property type="entry name" value="Type II secretion system (T2SS), domain F"/>
    <property type="match status" value="1"/>
</dbReference>
<name>A0ABP7PP79_9GAMM</name>
<keyword evidence="9" id="KW-1185">Reference proteome</keyword>
<keyword evidence="5 6" id="KW-0472">Membrane</keyword>
<feature type="transmembrane region" description="Helical" evidence="6">
    <location>
        <begin position="253"/>
        <end position="273"/>
    </location>
</feature>
<dbReference type="PANTHER" id="PTHR35007:SF1">
    <property type="entry name" value="PILUS ASSEMBLY PROTEIN"/>
    <property type="match status" value="1"/>
</dbReference>
<keyword evidence="4 6" id="KW-1133">Transmembrane helix</keyword>
<evidence type="ECO:0000259" key="7">
    <source>
        <dbReference type="Pfam" id="PF00482"/>
    </source>
</evidence>
<dbReference type="RefSeq" id="WP_344807861.1">
    <property type="nucleotide sequence ID" value="NZ_BAABBO010000012.1"/>
</dbReference>
<comment type="caution">
    <text evidence="8">The sequence shown here is derived from an EMBL/GenBank/DDBJ whole genome shotgun (WGS) entry which is preliminary data.</text>
</comment>
<gene>
    <name evidence="8" type="ORF">GCM10022278_28330</name>
</gene>
<evidence type="ECO:0000313" key="9">
    <source>
        <dbReference type="Proteomes" id="UP001501337"/>
    </source>
</evidence>
<evidence type="ECO:0000256" key="6">
    <source>
        <dbReference type="SAM" id="Phobius"/>
    </source>
</evidence>
<proteinExistence type="predicted"/>
<organism evidence="8 9">
    <name type="scientific">Allohahella marinimesophila</name>
    <dbReference type="NCBI Taxonomy" id="1054972"/>
    <lineage>
        <taxon>Bacteria</taxon>
        <taxon>Pseudomonadati</taxon>
        <taxon>Pseudomonadota</taxon>
        <taxon>Gammaproteobacteria</taxon>
        <taxon>Oceanospirillales</taxon>
        <taxon>Hahellaceae</taxon>
        <taxon>Allohahella</taxon>
    </lineage>
</organism>
<evidence type="ECO:0000256" key="4">
    <source>
        <dbReference type="ARBA" id="ARBA00022989"/>
    </source>
</evidence>
<dbReference type="Proteomes" id="UP001501337">
    <property type="component" value="Unassembled WGS sequence"/>
</dbReference>
<evidence type="ECO:0000313" key="8">
    <source>
        <dbReference type="EMBL" id="GAA3968904.1"/>
    </source>
</evidence>
<dbReference type="EMBL" id="BAABBO010000012">
    <property type="protein sequence ID" value="GAA3968904.1"/>
    <property type="molecule type" value="Genomic_DNA"/>
</dbReference>
<protein>
    <submittedName>
        <fullName evidence="8">Type II secretion system F family protein</fullName>
    </submittedName>
</protein>
<evidence type="ECO:0000256" key="2">
    <source>
        <dbReference type="ARBA" id="ARBA00022475"/>
    </source>
</evidence>